<gene>
    <name evidence="1" type="ORF">CYPG_00052</name>
</gene>
<dbReference type="GeneID" id="11538171"/>
<reference evidence="1 2" key="1">
    <citation type="submission" date="2009-10" db="EMBL/GenBank/DDBJ databases">
        <title>The Genome Sequence of Cyanophage NATL2A-133.</title>
        <authorList>
            <consortium name="The Broad Institute Genome Sequencing Platform"/>
            <person name="Henn M.R."/>
            <person name="Sullivan M.S."/>
            <person name="Osburne M.S."/>
            <person name="Levin J."/>
            <person name="Malboeuf C."/>
            <person name="Casali M."/>
            <person name="Russ C."/>
            <person name="Lennon N."/>
            <person name="Erlich R."/>
            <person name="Young S.K."/>
            <person name="Koehrsen M."/>
            <person name="Yandava C."/>
            <person name="Zeng Q."/>
            <person name="Alvarado L."/>
            <person name="Anderson S."/>
            <person name="Berlin A."/>
            <person name="Borenstein D."/>
            <person name="Chen Z."/>
            <person name="Engels R."/>
            <person name="Freedman E."/>
            <person name="Gellesch M."/>
            <person name="Goldberg J."/>
            <person name="Green L."/>
            <person name="Griggs A."/>
            <person name="Gujja S."/>
            <person name="Heiman D."/>
            <person name="Hepburn T."/>
            <person name="Howarth C."/>
            <person name="Jen D."/>
            <person name="Larson L."/>
            <person name="Lewis B."/>
            <person name="Mehta T."/>
            <person name="Park D."/>
            <person name="Pearson M."/>
            <person name="Roberts A."/>
            <person name="Ryan E."/>
            <person name="Saif S."/>
            <person name="Shea T."/>
            <person name="Shenoy N."/>
            <person name="Sisk P."/>
            <person name="Stolte C."/>
            <person name="Sykes S."/>
            <person name="Walk T."/>
            <person name="White J."/>
            <person name="Yu Q."/>
            <person name="Coleman M.L."/>
            <person name="Huang K.H."/>
            <person name="Weigele P.R."/>
            <person name="DeFrancesco A.S."/>
            <person name="Kern S.E."/>
            <person name="Thompson L.R."/>
            <person name="Fu R."/>
            <person name="Hombeck B."/>
            <person name="Chisholm S.W."/>
            <person name="Haas B."/>
            <person name="Nusbaum C."/>
            <person name="Galagan J."/>
            <person name="Birren B."/>
        </authorList>
    </citation>
    <scope>NUCLEOTIDE SEQUENCE [LARGE SCALE GENOMIC DNA]</scope>
    <source>
        <strain evidence="1">NATL2A-133</strain>
    </source>
</reference>
<dbReference type="RefSeq" id="YP_005087561.1">
    <property type="nucleotide sequence ID" value="NC_016659.1"/>
</dbReference>
<name>E3SP72_9CAUD</name>
<proteinExistence type="predicted"/>
<evidence type="ECO:0000313" key="2">
    <source>
        <dbReference type="Proteomes" id="UP000006533"/>
    </source>
</evidence>
<dbReference type="OrthoDB" id="22115at10239"/>
<evidence type="ECO:0000313" key="1">
    <source>
        <dbReference type="EMBL" id="ADP00189.1"/>
    </source>
</evidence>
<protein>
    <submittedName>
        <fullName evidence="1">Predicted protein</fullName>
    </submittedName>
</protein>
<dbReference type="Proteomes" id="UP000006533">
    <property type="component" value="Segment"/>
</dbReference>
<sequence length="85" mass="9770">MINSMDLADMLESEGFVVDEDTGEVYTEPNGKRALLLILAALNKLYISHDAEFKLSYYIPHWKCYDLDGYCDLHPNEQACKCYDV</sequence>
<dbReference type="EMBL" id="GU071104">
    <property type="protein sequence ID" value="ADP00189.1"/>
    <property type="molecule type" value="Genomic_DNA"/>
</dbReference>
<dbReference type="KEGG" id="vg:11538171"/>
<accession>E3SP72</accession>
<organism evidence="1 2">
    <name type="scientific">Cyanophage NATL2A-133</name>
    <dbReference type="NCBI Taxonomy" id="445692"/>
    <lineage>
        <taxon>Viruses</taxon>
        <taxon>Duplodnaviria</taxon>
        <taxon>Heunggongvirae</taxon>
        <taxon>Uroviricota</taxon>
        <taxon>Caudoviricetes</taxon>
        <taxon>Autographivirales</taxon>
        <taxon>Sechaudvirinae</taxon>
        <taxon>Tangaroavirus</taxon>
        <taxon>Tangaroavirus NATL2A133</taxon>
    </lineage>
</organism>
<keyword evidence="2" id="KW-1185">Reference proteome</keyword>